<evidence type="ECO:0000256" key="7">
    <source>
        <dbReference type="SAM" id="MobiDB-lite"/>
    </source>
</evidence>
<name>A0AAV6G6K2_9TELE</name>
<reference evidence="9" key="1">
    <citation type="submission" date="2020-10" db="EMBL/GenBank/DDBJ databases">
        <title>Chromosome-scale genome assembly of the Allis shad, Alosa alosa.</title>
        <authorList>
            <person name="Margot Z."/>
            <person name="Christophe K."/>
            <person name="Cabau C."/>
            <person name="Louis A."/>
            <person name="Berthelot C."/>
            <person name="Parey E."/>
            <person name="Roest Crollius H."/>
            <person name="Montfort J."/>
            <person name="Robinson-Rechavi M."/>
            <person name="Bucao C."/>
            <person name="Bouchez O."/>
            <person name="Gislard M."/>
            <person name="Lluch J."/>
            <person name="Milhes M."/>
            <person name="Lampietro C."/>
            <person name="Lopez Roques C."/>
            <person name="Donnadieu C."/>
            <person name="Braasch I."/>
            <person name="Desvignes T."/>
            <person name="Postlethwait J."/>
            <person name="Bobe J."/>
            <person name="Guiguen Y."/>
        </authorList>
    </citation>
    <scope>NUCLEOTIDE SEQUENCE</scope>
    <source>
        <strain evidence="9">M-15738</strain>
        <tissue evidence="9">Blood</tissue>
    </source>
</reference>
<feature type="compositionally biased region" description="Basic and acidic residues" evidence="7">
    <location>
        <begin position="661"/>
        <end position="679"/>
    </location>
</feature>
<dbReference type="InterPro" id="IPR028942">
    <property type="entry name" value="WHIM1_dom"/>
</dbReference>
<feature type="region of interest" description="Disordered" evidence="7">
    <location>
        <begin position="387"/>
        <end position="410"/>
    </location>
</feature>
<dbReference type="SUPFAM" id="SSF57903">
    <property type="entry name" value="FYVE/PHD zinc finger"/>
    <property type="match status" value="1"/>
</dbReference>
<dbReference type="InterPro" id="IPR011011">
    <property type="entry name" value="Znf_FYVE_PHD"/>
</dbReference>
<dbReference type="GO" id="GO:0031213">
    <property type="term" value="C:RSF complex"/>
    <property type="evidence" value="ECO:0007669"/>
    <property type="project" value="InterPro"/>
</dbReference>
<dbReference type="PROSITE" id="PS01359">
    <property type="entry name" value="ZF_PHD_1"/>
    <property type="match status" value="1"/>
</dbReference>
<dbReference type="PROSITE" id="PS50016">
    <property type="entry name" value="ZF_PHD_2"/>
    <property type="match status" value="1"/>
</dbReference>
<comment type="subcellular location">
    <subcellularLocation>
        <location evidence="1">Nucleus</location>
    </subcellularLocation>
</comment>
<feature type="compositionally biased region" description="Acidic residues" evidence="7">
    <location>
        <begin position="631"/>
        <end position="642"/>
    </location>
</feature>
<dbReference type="InterPro" id="IPR028938">
    <property type="entry name" value="Rsf1-like"/>
</dbReference>
<keyword evidence="4" id="KW-0862">Zinc</keyword>
<evidence type="ECO:0000256" key="5">
    <source>
        <dbReference type="ARBA" id="ARBA00023242"/>
    </source>
</evidence>
<dbReference type="InterPro" id="IPR019787">
    <property type="entry name" value="Znf_PHD-finger"/>
</dbReference>
<protein>
    <recommendedName>
        <fullName evidence="8">PHD-type domain-containing protein</fullName>
    </recommendedName>
</protein>
<dbReference type="Pfam" id="PF00628">
    <property type="entry name" value="PHD"/>
    <property type="match status" value="1"/>
</dbReference>
<proteinExistence type="predicted"/>
<feature type="compositionally biased region" description="Basic and acidic residues" evidence="7">
    <location>
        <begin position="185"/>
        <end position="243"/>
    </location>
</feature>
<feature type="compositionally biased region" description="Basic and acidic residues" evidence="7">
    <location>
        <begin position="1182"/>
        <end position="1201"/>
    </location>
</feature>
<organism evidence="9 10">
    <name type="scientific">Alosa alosa</name>
    <name type="common">allis shad</name>
    <dbReference type="NCBI Taxonomy" id="278164"/>
    <lineage>
        <taxon>Eukaryota</taxon>
        <taxon>Metazoa</taxon>
        <taxon>Chordata</taxon>
        <taxon>Craniata</taxon>
        <taxon>Vertebrata</taxon>
        <taxon>Euteleostomi</taxon>
        <taxon>Actinopterygii</taxon>
        <taxon>Neopterygii</taxon>
        <taxon>Teleostei</taxon>
        <taxon>Clupei</taxon>
        <taxon>Clupeiformes</taxon>
        <taxon>Clupeoidei</taxon>
        <taxon>Clupeidae</taxon>
        <taxon>Alosa</taxon>
    </lineage>
</organism>
<feature type="compositionally biased region" description="Acidic residues" evidence="7">
    <location>
        <begin position="572"/>
        <end position="593"/>
    </location>
</feature>
<feature type="compositionally biased region" description="Basic residues" evidence="7">
    <location>
        <begin position="1059"/>
        <end position="1087"/>
    </location>
</feature>
<feature type="compositionally biased region" description="Acidic residues" evidence="7">
    <location>
        <begin position="1211"/>
        <end position="1227"/>
    </location>
</feature>
<feature type="region of interest" description="Disordered" evidence="7">
    <location>
        <begin position="154"/>
        <end position="243"/>
    </location>
</feature>
<feature type="compositionally biased region" description="Acidic residues" evidence="7">
    <location>
        <begin position="1240"/>
        <end position="1265"/>
    </location>
</feature>
<evidence type="ECO:0000256" key="4">
    <source>
        <dbReference type="ARBA" id="ARBA00022833"/>
    </source>
</evidence>
<dbReference type="GO" id="GO:0045892">
    <property type="term" value="P:negative regulation of DNA-templated transcription"/>
    <property type="evidence" value="ECO:0007669"/>
    <property type="project" value="TreeGrafter"/>
</dbReference>
<feature type="compositionally biased region" description="Basic and acidic residues" evidence="7">
    <location>
        <begin position="975"/>
        <end position="985"/>
    </location>
</feature>
<feature type="compositionally biased region" description="Basic and acidic residues" evidence="7">
    <location>
        <begin position="390"/>
        <end position="401"/>
    </location>
</feature>
<dbReference type="SMART" id="SM00249">
    <property type="entry name" value="PHD"/>
    <property type="match status" value="1"/>
</dbReference>
<feature type="compositionally biased region" description="Basic and acidic residues" evidence="7">
    <location>
        <begin position="695"/>
        <end position="705"/>
    </location>
</feature>
<evidence type="ECO:0000256" key="1">
    <source>
        <dbReference type="ARBA" id="ARBA00004123"/>
    </source>
</evidence>
<keyword evidence="10" id="KW-1185">Reference proteome</keyword>
<sequence length="1344" mass="151485">MCQLIIWLYNVVPKPLVELHVKLLRKIGKSVSPDRWEKYLVKVCQEFNCTWAWELERKGYSEMTVESKTGILKYLCECQFDDNIKFKTSVNEEDPDRMRLQPIGKDKQGLMYWFQLDQDQNVRVYVEEQDDLDGATWKCIVRNRSDLAQTLETLKGQIEPGSTDLKQGDGSTCASPVPEDEENDGDNKKETKKGSAETHNNEESADGPKRQGAEKAKSPASKDTKEGHKELNERLQSNFKRDEEENIEMEMKVINKKEVKSVEKPVIDNRVSTIISLVKEEPKDTEVAWNAVSVVMAPGSVKQEVSAKSEVREETSERTLEEVERALKNDQQAKIPLKKRELKLSEGFGNNLNSNNNHHSNNTLNNNGTLSSGIIVRNPSVLLTKGPWPSKDEALNTEEGRTVVSSSASDVTGIGMKTEARPDLCNGEMAPAKNLSQNLREHCVSVGVIMGPVDRKKSFVDQNVPIVADKNGLTGNYIKTITSCNKEGKGESVVQHEGIPSPGTVRQSVLVRKASTPEGLAAILPNFEGLTRTPENDLSTVEGNKLGQMKEESPCSTNSKTSKDTKPLPTEESAECSGTEEDMGEEEEEEEGGEMATGEGQGKGENKTTEDVDGSPRVFSKESESGSSGDDGSEPEGTDEVSSEIQKEGIRLKIKIPMHRRTPEFQREREQQEASDGHSLRRSARICRPSPKLAEIQDRRQEKKYAGSTGGQEDKEPGDSEVKKSSQKKENLRKTDSDGQNKPGKVRRRHRRPRWSNPRSKGRKKGEGEEALDERKVKEGTQENYQSDRERNHSDSDSAQSVEMPNDDPCRHCGLPNHPELILLCDLCDSGYHTACLRPPLMIIPDGEWFCPPCQHRLLCERLEEQLQNLDTALKKKERAERRRERLVYVGISVENIIPTPQDGDAEEEKLEKKKSTKKNKNLERRSTRTRKSISYRFDDFDDAIDEAIEDDTTRETEAQGTGRGKDMATIAGQQKREEGKENQRPAKPTPAPRRKKRRRLNDLDSDSTVDEEESEDDFHLSSSTEEEEFVVSGDEAASDGDAGSNDCSDWGSTASRPSQRRSRRTATRGQVHKGRSRGRSGRRPLSRQRVGLSDEDEEEELETDEEEEEEEIETEGSSDLSDSDVDTRRRRSRRSQKLQVNYCETSESEGSQKTTNKDKPHPHRRRLASSNSEGSEEEKEDEKKTRREKRRESSREDSRRLLLKRRRDSTDEEDKSGQDDSDESEEERPVRKRLNRIESEDEEGEEEDEREEEEEEEEEEEDEPEVKKTPSVVTDASSTLSPSRHRATAGPKSGGGGRLASKNNGSSRHNGLASQRPSTQDEEDDLYGVTDIVHFVFNSEQAL</sequence>
<feature type="region of interest" description="Disordered" evidence="7">
    <location>
        <begin position="898"/>
        <end position="928"/>
    </location>
</feature>
<feature type="compositionally biased region" description="Basic and acidic residues" evidence="7">
    <location>
        <begin position="712"/>
        <end position="739"/>
    </location>
</feature>
<accession>A0AAV6G6K2</accession>
<keyword evidence="2" id="KW-0479">Metal-binding</keyword>
<evidence type="ECO:0000256" key="6">
    <source>
        <dbReference type="PROSITE-ProRule" id="PRU00146"/>
    </source>
</evidence>
<evidence type="ECO:0000313" key="10">
    <source>
        <dbReference type="Proteomes" id="UP000823561"/>
    </source>
</evidence>
<feature type="compositionally biased region" description="Acidic residues" evidence="7">
    <location>
        <begin position="1094"/>
        <end position="1125"/>
    </location>
</feature>
<feature type="compositionally biased region" description="Acidic residues" evidence="7">
    <location>
        <begin position="1004"/>
        <end position="1017"/>
    </location>
</feature>
<feature type="region of interest" description="Disordered" evidence="7">
    <location>
        <begin position="949"/>
        <end position="1326"/>
    </location>
</feature>
<keyword evidence="5" id="KW-0539">Nucleus</keyword>
<dbReference type="PANTHER" id="PTHR14296:SF15">
    <property type="entry name" value="REMODELING AND SPACING FACTOR 1"/>
    <property type="match status" value="1"/>
</dbReference>
<evidence type="ECO:0000256" key="2">
    <source>
        <dbReference type="ARBA" id="ARBA00022723"/>
    </source>
</evidence>
<feature type="domain" description="PHD-type" evidence="8">
    <location>
        <begin position="807"/>
        <end position="857"/>
    </location>
</feature>
<evidence type="ECO:0000259" key="8">
    <source>
        <dbReference type="PROSITE" id="PS50016"/>
    </source>
</evidence>
<evidence type="ECO:0000256" key="3">
    <source>
        <dbReference type="ARBA" id="ARBA00022771"/>
    </source>
</evidence>
<gene>
    <name evidence="9" type="ORF">AALO_G00198250</name>
</gene>
<feature type="region of interest" description="Disordered" evidence="7">
    <location>
        <begin position="525"/>
        <end position="807"/>
    </location>
</feature>
<feature type="compositionally biased region" description="Polar residues" evidence="7">
    <location>
        <begin position="1138"/>
        <end position="1155"/>
    </location>
</feature>
<dbReference type="Proteomes" id="UP000823561">
    <property type="component" value="Chromosome 15"/>
</dbReference>
<dbReference type="CDD" id="cd15543">
    <property type="entry name" value="PHD_RSF1"/>
    <property type="match status" value="1"/>
</dbReference>
<feature type="compositionally biased region" description="Basic residues" evidence="7">
    <location>
        <begin position="744"/>
        <end position="764"/>
    </location>
</feature>
<feature type="compositionally biased region" description="Polar residues" evidence="7">
    <location>
        <begin position="1046"/>
        <end position="1058"/>
    </location>
</feature>
<dbReference type="InterPro" id="IPR019786">
    <property type="entry name" value="Zinc_finger_PHD-type_CS"/>
</dbReference>
<keyword evidence="3 6" id="KW-0863">Zinc-finger</keyword>
<evidence type="ECO:0000313" key="9">
    <source>
        <dbReference type="EMBL" id="KAG5269097.1"/>
    </source>
</evidence>
<feature type="compositionally biased region" description="Polar residues" evidence="7">
    <location>
        <begin position="1272"/>
        <end position="1283"/>
    </location>
</feature>
<feature type="compositionally biased region" description="Basic and acidic residues" evidence="7">
    <location>
        <begin position="765"/>
        <end position="796"/>
    </location>
</feature>
<dbReference type="GO" id="GO:0008270">
    <property type="term" value="F:zinc ion binding"/>
    <property type="evidence" value="ECO:0007669"/>
    <property type="project" value="UniProtKB-KW"/>
</dbReference>
<dbReference type="EMBL" id="JADWDJ010000015">
    <property type="protein sequence ID" value="KAG5269097.1"/>
    <property type="molecule type" value="Genomic_DNA"/>
</dbReference>
<dbReference type="InterPro" id="IPR001965">
    <property type="entry name" value="Znf_PHD"/>
</dbReference>
<dbReference type="PANTHER" id="PTHR14296">
    <property type="entry name" value="REMODELING AND SPACING FACTOR 1"/>
    <property type="match status" value="1"/>
</dbReference>
<feature type="compositionally biased region" description="Polar residues" evidence="7">
    <location>
        <begin position="1302"/>
        <end position="1319"/>
    </location>
</feature>
<dbReference type="Gene3D" id="3.30.40.10">
    <property type="entry name" value="Zinc/RING finger domain, C3HC4 (zinc finger)"/>
    <property type="match status" value="1"/>
</dbReference>
<comment type="caution">
    <text evidence="9">The sequence shown here is derived from an EMBL/GenBank/DDBJ whole genome shotgun (WGS) entry which is preliminary data.</text>
</comment>
<dbReference type="InterPro" id="IPR013083">
    <property type="entry name" value="Znf_RING/FYVE/PHD"/>
</dbReference>
<dbReference type="Pfam" id="PF15612">
    <property type="entry name" value="WHIM1"/>
    <property type="match status" value="1"/>
</dbReference>
<dbReference type="GO" id="GO:0042393">
    <property type="term" value="F:histone binding"/>
    <property type="evidence" value="ECO:0007669"/>
    <property type="project" value="TreeGrafter"/>
</dbReference>